<evidence type="ECO:0000313" key="2">
    <source>
        <dbReference type="EMBL" id="CAB9496297.1"/>
    </source>
</evidence>
<dbReference type="PANTHER" id="PTHR14614">
    <property type="entry name" value="HEPATOCELLULAR CARCINOMA-ASSOCIATED ANTIGEN"/>
    <property type="match status" value="1"/>
</dbReference>
<feature type="compositionally biased region" description="Low complexity" evidence="1">
    <location>
        <begin position="7"/>
        <end position="19"/>
    </location>
</feature>
<dbReference type="GO" id="GO:0008168">
    <property type="term" value="F:methyltransferase activity"/>
    <property type="evidence" value="ECO:0007669"/>
    <property type="project" value="UniProtKB-KW"/>
</dbReference>
<accession>A0A9N8D4N1</accession>
<dbReference type="InterPro" id="IPR029063">
    <property type="entry name" value="SAM-dependent_MTases_sf"/>
</dbReference>
<sequence>MASEAATGTSTDTSTSGSTLPSHPTARAFFDALDLQKQKNDTSTSTTSSNSTRRCSAFVQKQLTSLGWRNRHSQDPHYPVTVLDVSFQVQQMQRGEIEGTYGTGACVWPAAMVLVKYMERHSHLLRQKVVVDLGSGTGLTSIAAAILGAKVVVCTDGCDPVVQLARDNIRKAAAKTTGSSDNDNDDQNAAVMIQGCPIYTQELWWGRDSIHPSFLQQDDNATCTSNIDVVLVADCVLPKLYPIAPLVAEIDQLLPQSTNSMALISYEHRYYPEYDPRDKFLELAQQRGLTVLKVPMEEHDPTYSVDDIEICKVMRTTQPKPKQSQQES</sequence>
<dbReference type="CDD" id="cd02440">
    <property type="entry name" value="AdoMet_MTases"/>
    <property type="match status" value="1"/>
</dbReference>
<proteinExistence type="predicted"/>
<dbReference type="SUPFAM" id="SSF53335">
    <property type="entry name" value="S-adenosyl-L-methionine-dependent methyltransferases"/>
    <property type="match status" value="1"/>
</dbReference>
<feature type="region of interest" description="Disordered" evidence="1">
    <location>
        <begin position="1"/>
        <end position="23"/>
    </location>
</feature>
<dbReference type="EMBL" id="CAICTM010000003">
    <property type="protein sequence ID" value="CAB9496297.1"/>
    <property type="molecule type" value="Genomic_DNA"/>
</dbReference>
<evidence type="ECO:0000256" key="1">
    <source>
        <dbReference type="SAM" id="MobiDB-lite"/>
    </source>
</evidence>
<dbReference type="InterPro" id="IPR019410">
    <property type="entry name" value="Methyltransf_16"/>
</dbReference>
<dbReference type="PANTHER" id="PTHR14614:SF109">
    <property type="entry name" value="RIBOSOMAL LYSINE N-METHYLTRANSFERASE 5"/>
    <property type="match status" value="1"/>
</dbReference>
<dbReference type="GO" id="GO:0032259">
    <property type="term" value="P:methylation"/>
    <property type="evidence" value="ECO:0007669"/>
    <property type="project" value="UniProtKB-KW"/>
</dbReference>
<dbReference type="AlphaFoldDB" id="A0A9N8D4N1"/>
<evidence type="ECO:0000313" key="3">
    <source>
        <dbReference type="Proteomes" id="UP001153069"/>
    </source>
</evidence>
<dbReference type="Gene3D" id="3.40.50.150">
    <property type="entry name" value="Vaccinia Virus protein VP39"/>
    <property type="match status" value="1"/>
</dbReference>
<keyword evidence="2" id="KW-0808">Transferase</keyword>
<keyword evidence="2" id="KW-0489">Methyltransferase</keyword>
<gene>
    <name evidence="2" type="ORF">SEMRO_3_G002730.1</name>
</gene>
<protein>
    <submittedName>
        <fullName evidence="2">Protein-lysine methyltransferase METTL21D</fullName>
    </submittedName>
</protein>
<reference evidence="2" key="1">
    <citation type="submission" date="2020-06" db="EMBL/GenBank/DDBJ databases">
        <authorList>
            <consortium name="Plant Systems Biology data submission"/>
        </authorList>
    </citation>
    <scope>NUCLEOTIDE SEQUENCE</scope>
    <source>
        <strain evidence="2">D6</strain>
    </source>
</reference>
<name>A0A9N8D4N1_9STRA</name>
<dbReference type="Proteomes" id="UP001153069">
    <property type="component" value="Unassembled WGS sequence"/>
</dbReference>
<dbReference type="Pfam" id="PF10294">
    <property type="entry name" value="Methyltransf_16"/>
    <property type="match status" value="1"/>
</dbReference>
<organism evidence="2 3">
    <name type="scientific">Seminavis robusta</name>
    <dbReference type="NCBI Taxonomy" id="568900"/>
    <lineage>
        <taxon>Eukaryota</taxon>
        <taxon>Sar</taxon>
        <taxon>Stramenopiles</taxon>
        <taxon>Ochrophyta</taxon>
        <taxon>Bacillariophyta</taxon>
        <taxon>Bacillariophyceae</taxon>
        <taxon>Bacillariophycidae</taxon>
        <taxon>Naviculales</taxon>
        <taxon>Naviculaceae</taxon>
        <taxon>Seminavis</taxon>
    </lineage>
</organism>
<dbReference type="OrthoDB" id="413520at2759"/>
<comment type="caution">
    <text evidence="2">The sequence shown here is derived from an EMBL/GenBank/DDBJ whole genome shotgun (WGS) entry which is preliminary data.</text>
</comment>
<keyword evidence="3" id="KW-1185">Reference proteome</keyword>